<dbReference type="SMART" id="SM00346">
    <property type="entry name" value="HTH_ICLR"/>
    <property type="match status" value="1"/>
</dbReference>
<dbReference type="InterPro" id="IPR050707">
    <property type="entry name" value="HTH_MetabolicPath_Reg"/>
</dbReference>
<dbReference type="Gene3D" id="1.10.10.10">
    <property type="entry name" value="Winged helix-like DNA-binding domain superfamily/Winged helix DNA-binding domain"/>
    <property type="match status" value="1"/>
</dbReference>
<name>A1WKV6_VEREI</name>
<dbReference type="OrthoDB" id="9807558at2"/>
<keyword evidence="1" id="KW-0805">Transcription regulation</keyword>
<dbReference type="Pfam" id="PF09339">
    <property type="entry name" value="HTH_IclR"/>
    <property type="match status" value="1"/>
</dbReference>
<dbReference type="eggNOG" id="COG1414">
    <property type="taxonomic scope" value="Bacteria"/>
</dbReference>
<evidence type="ECO:0000313" key="7">
    <source>
        <dbReference type="Proteomes" id="UP000000374"/>
    </source>
</evidence>
<dbReference type="KEGG" id="vei:Veis_2518"/>
<dbReference type="InterPro" id="IPR029016">
    <property type="entry name" value="GAF-like_dom_sf"/>
</dbReference>
<keyword evidence="7" id="KW-1185">Reference proteome</keyword>
<dbReference type="RefSeq" id="WP_011810264.1">
    <property type="nucleotide sequence ID" value="NC_008786.1"/>
</dbReference>
<keyword evidence="2" id="KW-0238">DNA-binding</keyword>
<dbReference type="AlphaFoldDB" id="A1WKV6"/>
<dbReference type="GO" id="GO:0003677">
    <property type="term" value="F:DNA binding"/>
    <property type="evidence" value="ECO:0007669"/>
    <property type="project" value="UniProtKB-KW"/>
</dbReference>
<dbReference type="PROSITE" id="PS51077">
    <property type="entry name" value="HTH_ICLR"/>
    <property type="match status" value="1"/>
</dbReference>
<dbReference type="Pfam" id="PF01614">
    <property type="entry name" value="IclR_C"/>
    <property type="match status" value="1"/>
</dbReference>
<proteinExistence type="predicted"/>
<gene>
    <name evidence="6" type="ordered locus">Veis_2518</name>
</gene>
<dbReference type="InterPro" id="IPR005471">
    <property type="entry name" value="Tscrpt_reg_IclR_N"/>
</dbReference>
<dbReference type="PANTHER" id="PTHR30136:SF39">
    <property type="entry name" value="TRANSCRIPTIONAL REGULATORY PROTEIN"/>
    <property type="match status" value="1"/>
</dbReference>
<evidence type="ECO:0000259" key="5">
    <source>
        <dbReference type="PROSITE" id="PS51078"/>
    </source>
</evidence>
<protein>
    <submittedName>
        <fullName evidence="6">Transcriptional regulator, IclR family</fullName>
    </submittedName>
</protein>
<feature type="domain" description="HTH iclR-type" evidence="4">
    <location>
        <begin position="16"/>
        <end position="79"/>
    </location>
</feature>
<sequence length="289" mass="31307">MPIREDDPQPARVAGSQVVQRIALLMRLVAAGQRSGLRLADLYRAADLERPTVHRLLQSLVAERLLRQDSHTHRYFLGPAMYEMGLAASPKLALRDICHPHLQRIAKLTGDTVFLTERSGLDGVCTDRAEGDAPIKVYVLEIGRRRPLTVGGGSAAILSAMDDEELNRVCRANLDRTLKKFPRYSEAVLRRCIGRGRSRGYIVRDLLEIPDVRTVALALRDPRGLPMAGISVSTIAPRLGDERAAQVAGWIRTAVDAIEAALAAYAPGAHRAGASAQPAPPGAGQALTP</sequence>
<dbReference type="GO" id="GO:0045892">
    <property type="term" value="P:negative regulation of DNA-templated transcription"/>
    <property type="evidence" value="ECO:0007669"/>
    <property type="project" value="TreeGrafter"/>
</dbReference>
<dbReference type="InterPro" id="IPR036390">
    <property type="entry name" value="WH_DNA-bd_sf"/>
</dbReference>
<evidence type="ECO:0000256" key="1">
    <source>
        <dbReference type="ARBA" id="ARBA00023015"/>
    </source>
</evidence>
<dbReference type="HOGENOM" id="CLU_062618_4_0_4"/>
<evidence type="ECO:0000259" key="4">
    <source>
        <dbReference type="PROSITE" id="PS51077"/>
    </source>
</evidence>
<dbReference type="InterPro" id="IPR036388">
    <property type="entry name" value="WH-like_DNA-bd_sf"/>
</dbReference>
<dbReference type="PROSITE" id="PS51078">
    <property type="entry name" value="ICLR_ED"/>
    <property type="match status" value="1"/>
</dbReference>
<dbReference type="Gene3D" id="3.30.450.40">
    <property type="match status" value="1"/>
</dbReference>
<organism evidence="6 7">
    <name type="scientific">Verminephrobacter eiseniae (strain EF01-2)</name>
    <dbReference type="NCBI Taxonomy" id="391735"/>
    <lineage>
        <taxon>Bacteria</taxon>
        <taxon>Pseudomonadati</taxon>
        <taxon>Pseudomonadota</taxon>
        <taxon>Betaproteobacteria</taxon>
        <taxon>Burkholderiales</taxon>
        <taxon>Comamonadaceae</taxon>
        <taxon>Verminephrobacter</taxon>
    </lineage>
</organism>
<dbReference type="EMBL" id="CP000542">
    <property type="protein sequence ID" value="ABM58263.1"/>
    <property type="molecule type" value="Genomic_DNA"/>
</dbReference>
<accession>A1WKV6</accession>
<dbReference type="InterPro" id="IPR014757">
    <property type="entry name" value="Tscrpt_reg_IclR_C"/>
</dbReference>
<dbReference type="SUPFAM" id="SSF55781">
    <property type="entry name" value="GAF domain-like"/>
    <property type="match status" value="1"/>
</dbReference>
<dbReference type="SUPFAM" id="SSF46785">
    <property type="entry name" value="Winged helix' DNA-binding domain"/>
    <property type="match status" value="1"/>
</dbReference>
<keyword evidence="3" id="KW-0804">Transcription</keyword>
<evidence type="ECO:0000313" key="6">
    <source>
        <dbReference type="EMBL" id="ABM58263.1"/>
    </source>
</evidence>
<evidence type="ECO:0000256" key="3">
    <source>
        <dbReference type="ARBA" id="ARBA00023163"/>
    </source>
</evidence>
<evidence type="ECO:0000256" key="2">
    <source>
        <dbReference type="ARBA" id="ARBA00023125"/>
    </source>
</evidence>
<dbReference type="PANTHER" id="PTHR30136">
    <property type="entry name" value="HELIX-TURN-HELIX TRANSCRIPTIONAL REGULATOR, ICLR FAMILY"/>
    <property type="match status" value="1"/>
</dbReference>
<feature type="domain" description="IclR-ED" evidence="5">
    <location>
        <begin position="80"/>
        <end position="264"/>
    </location>
</feature>
<dbReference type="Proteomes" id="UP000000374">
    <property type="component" value="Chromosome"/>
</dbReference>
<dbReference type="GeneID" id="76461054"/>
<dbReference type="GO" id="GO:0003700">
    <property type="term" value="F:DNA-binding transcription factor activity"/>
    <property type="evidence" value="ECO:0007669"/>
    <property type="project" value="TreeGrafter"/>
</dbReference>
<reference evidence="7" key="1">
    <citation type="submission" date="2006-12" db="EMBL/GenBank/DDBJ databases">
        <title>Complete sequence of chromosome 1 of Verminephrobacter eiseniae EF01-2.</title>
        <authorList>
            <person name="Copeland A."/>
            <person name="Lucas S."/>
            <person name="Lapidus A."/>
            <person name="Barry K."/>
            <person name="Detter J.C."/>
            <person name="Glavina del Rio T."/>
            <person name="Dalin E."/>
            <person name="Tice H."/>
            <person name="Pitluck S."/>
            <person name="Chertkov O."/>
            <person name="Brettin T."/>
            <person name="Bruce D."/>
            <person name="Han C."/>
            <person name="Tapia R."/>
            <person name="Gilna P."/>
            <person name="Schmutz J."/>
            <person name="Larimer F."/>
            <person name="Land M."/>
            <person name="Hauser L."/>
            <person name="Kyrpides N."/>
            <person name="Kim E."/>
            <person name="Stahl D."/>
            <person name="Richardson P."/>
        </authorList>
    </citation>
    <scope>NUCLEOTIDE SEQUENCE [LARGE SCALE GENOMIC DNA]</scope>
    <source>
        <strain evidence="7">EF01-2</strain>
    </source>
</reference>
<dbReference type="STRING" id="391735.Veis_2518"/>